<protein>
    <submittedName>
        <fullName evidence="2">Uncharacterized protein</fullName>
    </submittedName>
</protein>
<accession>A0A7S0T3Z7</accession>
<organism evidence="2">
    <name type="scientific">Mantoniella antarctica</name>
    <dbReference type="NCBI Taxonomy" id="81844"/>
    <lineage>
        <taxon>Eukaryota</taxon>
        <taxon>Viridiplantae</taxon>
        <taxon>Chlorophyta</taxon>
        <taxon>Mamiellophyceae</taxon>
        <taxon>Mamiellales</taxon>
        <taxon>Mamiellaceae</taxon>
        <taxon>Mantoniella</taxon>
    </lineage>
</organism>
<reference evidence="2" key="1">
    <citation type="submission" date="2021-01" db="EMBL/GenBank/DDBJ databases">
        <authorList>
            <person name="Corre E."/>
            <person name="Pelletier E."/>
            <person name="Niang G."/>
            <person name="Scheremetjew M."/>
            <person name="Finn R."/>
            <person name="Kale V."/>
            <person name="Holt S."/>
            <person name="Cochrane G."/>
            <person name="Meng A."/>
            <person name="Brown T."/>
            <person name="Cohen L."/>
        </authorList>
    </citation>
    <scope>NUCLEOTIDE SEQUENCE</scope>
    <source>
        <strain evidence="2">SL-175</strain>
    </source>
</reference>
<feature type="region of interest" description="Disordered" evidence="1">
    <location>
        <begin position="1"/>
        <end position="26"/>
    </location>
</feature>
<evidence type="ECO:0000256" key="1">
    <source>
        <dbReference type="SAM" id="MobiDB-lite"/>
    </source>
</evidence>
<name>A0A7S0T3Z7_9CHLO</name>
<proteinExistence type="predicted"/>
<sequence>MLLPRSCVPSASASRQARPRPGPGVRLEELHARVDARVREDLGEVRRLLTHLVQLCVGEREQEQELLGVGHAPVSVVLGPYFSPHVTHAVRGGKASGGTM</sequence>
<dbReference type="EMBL" id="HBFC01037854">
    <property type="protein sequence ID" value="CAD8723248.1"/>
    <property type="molecule type" value="Transcribed_RNA"/>
</dbReference>
<dbReference type="AlphaFoldDB" id="A0A7S0T3Z7"/>
<gene>
    <name evidence="2" type="ORF">MANT1106_LOCUS22464</name>
</gene>
<evidence type="ECO:0000313" key="2">
    <source>
        <dbReference type="EMBL" id="CAD8723248.1"/>
    </source>
</evidence>